<keyword evidence="3" id="KW-1185">Reference proteome</keyword>
<sequence length="146" mass="16093">MPDMAGSSELQPTHPKAGLNLSAKMVVNLGECILKRVKCCMVARGEVKKSEKQPCDTKAGGEKEVLKVLGQRDSPAVAEETTVEQVSTLLPTERPQGTRYPHRSPWKTPHQRRWIFAAGLQPVEKTHTRAGKSVRGKEQQRGAVLD</sequence>
<proteinExistence type="predicted"/>
<reference evidence="3" key="1">
    <citation type="submission" date="2017-11" db="EMBL/GenBank/DDBJ databases">
        <authorList>
            <person name="Lima N.C."/>
            <person name="Parody-Merino A.M."/>
            <person name="Battley P.F."/>
            <person name="Fidler A.E."/>
            <person name="Prosdocimi F."/>
        </authorList>
    </citation>
    <scope>NUCLEOTIDE SEQUENCE [LARGE SCALE GENOMIC DNA]</scope>
</reference>
<reference evidence="3" key="2">
    <citation type="submission" date="2017-12" db="EMBL/GenBank/DDBJ databases">
        <title>Genome sequence of the Bar-tailed Godwit (Limosa lapponica baueri).</title>
        <authorList>
            <person name="Lima N.C.B."/>
            <person name="Parody-Merino A.M."/>
            <person name="Battley P.F."/>
            <person name="Fidler A.E."/>
            <person name="Prosdocimi F."/>
        </authorList>
    </citation>
    <scope>NUCLEOTIDE SEQUENCE [LARGE SCALE GENOMIC DNA]</scope>
</reference>
<dbReference type="AlphaFoldDB" id="A0A2I0UQ97"/>
<feature type="region of interest" description="Disordered" evidence="1">
    <location>
        <begin position="121"/>
        <end position="146"/>
    </location>
</feature>
<name>A0A2I0UQ97_LIMLA</name>
<dbReference type="Proteomes" id="UP000233556">
    <property type="component" value="Unassembled WGS sequence"/>
</dbReference>
<gene>
    <name evidence="2" type="ORF">llap_1486</name>
</gene>
<protein>
    <submittedName>
        <fullName evidence="2">Uncharacterized protein</fullName>
    </submittedName>
</protein>
<accession>A0A2I0UQ97</accession>
<evidence type="ECO:0000313" key="3">
    <source>
        <dbReference type="Proteomes" id="UP000233556"/>
    </source>
</evidence>
<dbReference type="EMBL" id="KZ505658">
    <property type="protein sequence ID" value="PKU48207.1"/>
    <property type="molecule type" value="Genomic_DNA"/>
</dbReference>
<organism evidence="2 3">
    <name type="scientific">Limosa lapponica baueri</name>
    <dbReference type="NCBI Taxonomy" id="1758121"/>
    <lineage>
        <taxon>Eukaryota</taxon>
        <taxon>Metazoa</taxon>
        <taxon>Chordata</taxon>
        <taxon>Craniata</taxon>
        <taxon>Vertebrata</taxon>
        <taxon>Euteleostomi</taxon>
        <taxon>Archelosauria</taxon>
        <taxon>Archosauria</taxon>
        <taxon>Dinosauria</taxon>
        <taxon>Saurischia</taxon>
        <taxon>Theropoda</taxon>
        <taxon>Coelurosauria</taxon>
        <taxon>Aves</taxon>
        <taxon>Neognathae</taxon>
        <taxon>Neoaves</taxon>
        <taxon>Charadriiformes</taxon>
        <taxon>Scolopacidae</taxon>
        <taxon>Limosa</taxon>
    </lineage>
</organism>
<evidence type="ECO:0000313" key="2">
    <source>
        <dbReference type="EMBL" id="PKU48207.1"/>
    </source>
</evidence>
<evidence type="ECO:0000256" key="1">
    <source>
        <dbReference type="SAM" id="MobiDB-lite"/>
    </source>
</evidence>